<dbReference type="AlphaFoldDB" id="A0A235C9M1"/>
<feature type="region of interest" description="Disordered" evidence="1">
    <location>
        <begin position="345"/>
        <end position="368"/>
    </location>
</feature>
<dbReference type="OrthoDB" id="7068720at2"/>
<evidence type="ECO:0000313" key="2">
    <source>
        <dbReference type="EMBL" id="OYD21124.1"/>
    </source>
</evidence>
<evidence type="ECO:0000313" key="5">
    <source>
        <dbReference type="Proteomes" id="UP000295058"/>
    </source>
</evidence>
<evidence type="ECO:0000313" key="4">
    <source>
        <dbReference type="Proteomes" id="UP000243640"/>
    </source>
</evidence>
<reference evidence="2 4" key="1">
    <citation type="submission" date="2017-08" db="EMBL/GenBank/DDBJ databases">
        <title>Draft Genome Sequence of the Marine Bacterium Oceanimonas baumannii ATCC 700832.</title>
        <authorList>
            <person name="Mcclelland W.D."/>
            <person name="Brennan M.A."/>
            <person name="Trachtenberg A.M."/>
            <person name="Maclea K.S."/>
        </authorList>
    </citation>
    <scope>NUCLEOTIDE SEQUENCE [LARGE SCALE GENOMIC DNA]</scope>
    <source>
        <strain evidence="2 4">ATCC 700832</strain>
    </source>
</reference>
<organism evidence="2 4">
    <name type="scientific">Oceanimonas baumannii</name>
    <dbReference type="NCBI Taxonomy" id="129578"/>
    <lineage>
        <taxon>Bacteria</taxon>
        <taxon>Pseudomonadati</taxon>
        <taxon>Pseudomonadota</taxon>
        <taxon>Gammaproteobacteria</taxon>
        <taxon>Aeromonadales</taxon>
        <taxon>Aeromonadaceae</taxon>
        <taxon>Oceanimonas</taxon>
    </lineage>
</organism>
<dbReference type="RefSeq" id="WP_094279758.1">
    <property type="nucleotide sequence ID" value="NZ_JBLWZI010000001.1"/>
</dbReference>
<dbReference type="EMBL" id="SODO01000012">
    <property type="protein sequence ID" value="TDW56955.1"/>
    <property type="molecule type" value="Genomic_DNA"/>
</dbReference>
<accession>A0A235C9M1</accession>
<name>A0A235C9M1_9GAMM</name>
<dbReference type="Proteomes" id="UP000243640">
    <property type="component" value="Unassembled WGS sequence"/>
</dbReference>
<dbReference type="Proteomes" id="UP000295058">
    <property type="component" value="Unassembled WGS sequence"/>
</dbReference>
<evidence type="ECO:0000256" key="1">
    <source>
        <dbReference type="SAM" id="MobiDB-lite"/>
    </source>
</evidence>
<gene>
    <name evidence="2" type="ORF">B6S09_17415</name>
    <name evidence="3" type="ORF">LY04_02758</name>
</gene>
<sequence>MNLTFAAAALCNWQPASSVLHQLAPCKELEVIALTSAATMEELEQQLTSTSGNAALLYAPLHMALEQAAKDSIEPSQAMALWQHNAALLARFCKKMRGKVLLFNLADVLAAPQLFKTLSAQHWPALPVNEQTLPAIKHNTPTLQRLMAEHLLAKHPELCSLEQQLTALAQPLATSSSAPLVITELNELMAEFEAGKHAHVNWKSAEQQLQQQQQRIAGLNHEKNAAQSALAEQKQESELLLEQLHKVQEALETNLQQNTTLEQQHKAAEQKITQLTKECTQLKASLAAAEKQASTLSKERDQARSSAKAASELKQENTLLLEQLFTVQEELEKHLSPALSAPLPAVAPKEPASNQPVVKSSSFKGKMKKRAEKKQQQRRAAELAASSLFNGDWYLKQYPDVAADKVFASNPALHYLKCGGFEGRNPSPGFNSQDYLDANPDVAAAGFNPLYHYLRFGQAEKRPLY</sequence>
<reference evidence="3 5" key="2">
    <citation type="submission" date="2019-03" db="EMBL/GenBank/DDBJ databases">
        <title>Genomic Encyclopedia of Archaeal and Bacterial Type Strains, Phase II (KMG-II): from individual species to whole genera.</title>
        <authorList>
            <person name="Goeker M."/>
        </authorList>
    </citation>
    <scope>NUCLEOTIDE SEQUENCE [LARGE SCALE GENOMIC DNA]</scope>
    <source>
        <strain evidence="3 5">DSM 15594</strain>
    </source>
</reference>
<dbReference type="EMBL" id="NQJF01000020">
    <property type="protein sequence ID" value="OYD21124.1"/>
    <property type="molecule type" value="Genomic_DNA"/>
</dbReference>
<feature type="region of interest" description="Disordered" evidence="1">
    <location>
        <begin position="293"/>
        <end position="312"/>
    </location>
</feature>
<protein>
    <submittedName>
        <fullName evidence="2">Uncharacterized protein</fullName>
    </submittedName>
</protein>
<proteinExistence type="predicted"/>
<keyword evidence="5" id="KW-1185">Reference proteome</keyword>
<feature type="compositionally biased region" description="Polar residues" evidence="1">
    <location>
        <begin position="352"/>
        <end position="363"/>
    </location>
</feature>
<comment type="caution">
    <text evidence="2">The sequence shown here is derived from an EMBL/GenBank/DDBJ whole genome shotgun (WGS) entry which is preliminary data.</text>
</comment>
<evidence type="ECO:0000313" key="3">
    <source>
        <dbReference type="EMBL" id="TDW56955.1"/>
    </source>
</evidence>